<dbReference type="HAMAP" id="MF_01487">
    <property type="entry name" value="RecD"/>
    <property type="match status" value="1"/>
</dbReference>
<keyword evidence="3" id="KW-0227">DNA damage</keyword>
<evidence type="ECO:0000259" key="4">
    <source>
        <dbReference type="Pfam" id="PF13538"/>
    </source>
</evidence>
<reference evidence="5 6" key="1">
    <citation type="submission" date="2016-06" db="EMBL/GenBank/DDBJ databases">
        <title>Draft genome of Moraxella lacunata CCUG 57757A.</title>
        <authorList>
            <person name="Salva-Serra F."/>
            <person name="Engstrom-Jakobsson H."/>
            <person name="Thorell K."/>
            <person name="Gonzales-Siles L."/>
            <person name="Karlsson R."/>
            <person name="Boulund F."/>
            <person name="Engstrand L."/>
            <person name="Kristiansson E."/>
            <person name="Moore E."/>
        </authorList>
    </citation>
    <scope>NUCLEOTIDE SEQUENCE [LARGE SCALE GENOMIC DNA]</scope>
    <source>
        <strain evidence="5 6">CCUG 57757A</strain>
    </source>
</reference>
<dbReference type="EC" id="5.6.2.3" evidence="3"/>
<comment type="subunit">
    <text evidence="3">Heterotrimer of RecB, RecC and RecD. All subunits contribute to DNA-binding.</text>
</comment>
<keyword evidence="1 3" id="KW-0547">Nucleotide-binding</keyword>
<dbReference type="Gene3D" id="3.40.50.300">
    <property type="entry name" value="P-loop containing nucleotide triphosphate hydrolases"/>
    <property type="match status" value="3"/>
</dbReference>
<dbReference type="GO" id="GO:0043139">
    <property type="term" value="F:5'-3' DNA helicase activity"/>
    <property type="evidence" value="ECO:0007669"/>
    <property type="project" value="UniProtKB-UniRule"/>
</dbReference>
<dbReference type="SUPFAM" id="SSF52540">
    <property type="entry name" value="P-loop containing nucleoside triphosphate hydrolases"/>
    <property type="match status" value="1"/>
</dbReference>
<comment type="similarity">
    <text evidence="3">Belongs to the RecD family.</text>
</comment>
<keyword evidence="3" id="KW-0234">DNA repair</keyword>
<dbReference type="CDD" id="cd18809">
    <property type="entry name" value="SF1_C_RecD"/>
    <property type="match status" value="1"/>
</dbReference>
<protein>
    <recommendedName>
        <fullName evidence="3">RecBCD enzyme subunit RecD</fullName>
        <ecNumber evidence="3">5.6.2.3</ecNumber>
    </recommendedName>
    <alternativeName>
        <fullName evidence="3">DNA 5'-3' helicase subunit RecD</fullName>
    </alternativeName>
    <alternativeName>
        <fullName evidence="3">Exonuclease V subunit RecD</fullName>
        <shortName evidence="3">ExoV subunit RecD</shortName>
    </alternativeName>
    <alternativeName>
        <fullName evidence="3">Helicase/nuclease RecBCD subunit RecD</fullName>
    </alternativeName>
</protein>
<evidence type="ECO:0000313" key="5">
    <source>
        <dbReference type="EMBL" id="OBX61555.1"/>
    </source>
</evidence>
<dbReference type="AlphaFoldDB" id="A0A1B8PZ18"/>
<evidence type="ECO:0000256" key="1">
    <source>
        <dbReference type="ARBA" id="ARBA00022741"/>
    </source>
</evidence>
<dbReference type="InterPro" id="IPR006344">
    <property type="entry name" value="RecD"/>
</dbReference>
<name>A0A1B8PZ18_MORLA</name>
<dbReference type="GO" id="GO:0009338">
    <property type="term" value="C:exodeoxyribonuclease V complex"/>
    <property type="evidence" value="ECO:0007669"/>
    <property type="project" value="InterPro"/>
</dbReference>
<dbReference type="PANTHER" id="PTHR43788:SF6">
    <property type="entry name" value="DNA HELICASE B"/>
    <property type="match status" value="1"/>
</dbReference>
<gene>
    <name evidence="3" type="primary">recD</name>
    <name evidence="5" type="ORF">A9309_08125</name>
</gene>
<dbReference type="InterPro" id="IPR027785">
    <property type="entry name" value="UvrD-like_helicase_C"/>
</dbReference>
<keyword evidence="3" id="KW-0269">Exonuclease</keyword>
<dbReference type="PANTHER" id="PTHR43788">
    <property type="entry name" value="DNA2/NAM7 HELICASE FAMILY MEMBER"/>
    <property type="match status" value="1"/>
</dbReference>
<dbReference type="Proteomes" id="UP000092607">
    <property type="component" value="Unassembled WGS sequence"/>
</dbReference>
<dbReference type="GO" id="GO:0003677">
    <property type="term" value="F:DNA binding"/>
    <property type="evidence" value="ECO:0007669"/>
    <property type="project" value="UniProtKB-UniRule"/>
</dbReference>
<feature type="binding site" evidence="3">
    <location>
        <begin position="273"/>
        <end position="280"/>
    </location>
    <ligand>
        <name>ATP</name>
        <dbReference type="ChEBI" id="CHEBI:30616"/>
    </ligand>
</feature>
<dbReference type="EMBL" id="LZMS01000067">
    <property type="protein sequence ID" value="OBX61555.1"/>
    <property type="molecule type" value="Genomic_DNA"/>
</dbReference>
<dbReference type="Pfam" id="PF13538">
    <property type="entry name" value="UvrD_C_2"/>
    <property type="match status" value="1"/>
</dbReference>
<comment type="miscellaneous">
    <text evidence="3">In the RecBCD complex, RecB has a slow 3'-5' helicase, an exonuclease activity and loads RecA onto ssDNA, RecD has a fast 5'-3' helicase activity, while RecC stimulates the ATPase and processivity of the RecB helicase and contributes to recognition of the Chi site.</text>
</comment>
<proteinExistence type="inferred from homology"/>
<evidence type="ECO:0000256" key="2">
    <source>
        <dbReference type="ARBA" id="ARBA00022840"/>
    </source>
</evidence>
<keyword evidence="3" id="KW-0238">DNA-binding</keyword>
<comment type="catalytic activity">
    <reaction evidence="3">
        <text>ATP + H2O = ADP + phosphate + H(+)</text>
        <dbReference type="Rhea" id="RHEA:13065"/>
        <dbReference type="ChEBI" id="CHEBI:15377"/>
        <dbReference type="ChEBI" id="CHEBI:15378"/>
        <dbReference type="ChEBI" id="CHEBI:30616"/>
        <dbReference type="ChEBI" id="CHEBI:43474"/>
        <dbReference type="ChEBI" id="CHEBI:456216"/>
        <dbReference type="EC" id="5.6.2.3"/>
    </reaction>
</comment>
<evidence type="ECO:0000313" key="6">
    <source>
        <dbReference type="Proteomes" id="UP000092607"/>
    </source>
</evidence>
<dbReference type="GO" id="GO:0016887">
    <property type="term" value="F:ATP hydrolysis activity"/>
    <property type="evidence" value="ECO:0007669"/>
    <property type="project" value="RHEA"/>
</dbReference>
<feature type="domain" description="UvrD-like helicase C-terminal" evidence="4">
    <location>
        <begin position="626"/>
        <end position="672"/>
    </location>
</feature>
<accession>A0A1B8PZ18</accession>
<dbReference type="GO" id="GO:0005524">
    <property type="term" value="F:ATP binding"/>
    <property type="evidence" value="ECO:0007669"/>
    <property type="project" value="UniProtKB-UniRule"/>
</dbReference>
<sequence length="706" mass="79333">MNTPYQNNIAQYLTRRMQDNANWYHETGRIDDFVFNTADETIFCLIHFVISQLLHDGHTVLVLKKHDDINNNQNTVYDKLSPWQLSVLHPVMSLISDKVGDELDFNAIFGRIDELSNDKTALAHYIHHTQHDLKERYYRHSIITKSHSHQSDEQVVAQLGELMICALRFYYVTSITLGRDFDEFIKRLHASPFFVHGYDERADGAVVFYHDDDTLYLWLGRSYQAERELLSAIHEIRHSPIHALDLPINPSLNPEQQQAIRQVASEPFSIITGGPGTGKTFTVAQIVLALHHALSDVGGELSLALVAPTGKASQRMAESLQNALSGSQTNIVLPEPMTIHRLLGIGMSGTPRYHASNPLPYELIIVDEASMLGTELARHLLCAVKRGARIILLGDAHQLSAVDAGAVLADLCRIPSLMTTRTHLVVSNRFSKDSGIGRLAELVNQPENIAFDKLTALIHQESHLSWTDIAFLTAQPSFLRQQFYKNIADEYMTSDGFFALTKTLKKQFATYSDDEKQKQLKTLNERFNQYRILTASHIGSCGDELINGFIESLHRDYLKLPTVKSPWYHGRPVMILKNRYDLGLFNGDIGICLQSGKRGHELSVYFGDSVKGLPINMLDGDIATTAYAMTVHKSQGSEFEKVAVVFNDDNERLLSKELIYTAITRAKTKVAIYSTEQALLKAVNTPTIRQTGLLVHDDIKSGVDLK</sequence>
<dbReference type="NCBIfam" id="TIGR01447">
    <property type="entry name" value="recD"/>
    <property type="match status" value="1"/>
</dbReference>
<dbReference type="InterPro" id="IPR050534">
    <property type="entry name" value="Coronavir_polyprotein_1ab"/>
</dbReference>
<dbReference type="OrthoDB" id="9803432at2"/>
<dbReference type="GO" id="GO:0008854">
    <property type="term" value="F:exodeoxyribonuclease V activity"/>
    <property type="evidence" value="ECO:0007669"/>
    <property type="project" value="InterPro"/>
</dbReference>
<dbReference type="RefSeq" id="WP_065254881.1">
    <property type="nucleotide sequence ID" value="NZ_JARDJM010000073.1"/>
</dbReference>
<dbReference type="GO" id="GO:0000724">
    <property type="term" value="P:double-strand break repair via homologous recombination"/>
    <property type="evidence" value="ECO:0007669"/>
    <property type="project" value="UniProtKB-UniRule"/>
</dbReference>
<keyword evidence="3" id="KW-0540">Nuclease</keyword>
<keyword evidence="3" id="KW-0413">Isomerase</keyword>
<keyword evidence="2 3" id="KW-0067">ATP-binding</keyword>
<comment type="function">
    <text evidence="3">A helicase/nuclease that prepares dsDNA breaks (DSB) for recombinational DNA repair. Binds to DSBs and unwinds DNA via a highly rapid and processive ATP-dependent bidirectional helicase activity. Unwinds dsDNA until it encounters a Chi (crossover hotspot instigator) sequence from the 3' direction. Cuts ssDNA a few nucleotides 3' to the Chi site. The properties and activities of the enzyme are changed at Chi. The Chi-altered holoenzyme produces a long 3'-ssDNA overhang and facilitates RecA-binding to the ssDNA for homologous DNA recombination and repair. Holoenzyme degrades any linearized DNA that is unable to undergo homologous recombination. In the holoenzyme this subunit has ssDNA-dependent ATPase and 5'-3' helicase activity. When added to pre-assembled RecBC greatly stimulates nuclease activity and augments holoenzyme processivity. Negatively regulates the RecA-loading ability of RecBCD.</text>
</comment>
<comment type="caution">
    <text evidence="5">The sequence shown here is derived from an EMBL/GenBank/DDBJ whole genome shotgun (WGS) entry which is preliminary data.</text>
</comment>
<dbReference type="Pfam" id="PF13245">
    <property type="entry name" value="AAA_19"/>
    <property type="match status" value="1"/>
</dbReference>
<dbReference type="CDD" id="cd17933">
    <property type="entry name" value="DEXSc_RecD-like"/>
    <property type="match status" value="1"/>
</dbReference>
<organism evidence="5 6">
    <name type="scientific">Moraxella lacunata</name>
    <dbReference type="NCBI Taxonomy" id="477"/>
    <lineage>
        <taxon>Bacteria</taxon>
        <taxon>Pseudomonadati</taxon>
        <taxon>Pseudomonadota</taxon>
        <taxon>Gammaproteobacteria</taxon>
        <taxon>Moraxellales</taxon>
        <taxon>Moraxellaceae</taxon>
        <taxon>Moraxella</taxon>
    </lineage>
</organism>
<keyword evidence="3" id="KW-0378">Hydrolase</keyword>
<dbReference type="GO" id="GO:0017116">
    <property type="term" value="F:single-stranded DNA helicase activity"/>
    <property type="evidence" value="ECO:0007669"/>
    <property type="project" value="TreeGrafter"/>
</dbReference>
<dbReference type="InterPro" id="IPR027417">
    <property type="entry name" value="P-loop_NTPase"/>
</dbReference>
<evidence type="ECO:0000256" key="3">
    <source>
        <dbReference type="HAMAP-Rule" id="MF_01487"/>
    </source>
</evidence>
<keyword evidence="3" id="KW-0347">Helicase</keyword>